<gene>
    <name evidence="2" type="ORF">E5082_01560</name>
</gene>
<protein>
    <submittedName>
        <fullName evidence="2">DUF2079 domain-containing protein</fullName>
    </submittedName>
</protein>
<dbReference type="GeneID" id="91532154"/>
<evidence type="ECO:0000313" key="3">
    <source>
        <dbReference type="Proteomes" id="UP000298513"/>
    </source>
</evidence>
<evidence type="ECO:0000256" key="1">
    <source>
        <dbReference type="SAM" id="Phobius"/>
    </source>
</evidence>
<organism evidence="2 3">
    <name type="scientific">Streptomyces griseoluteus</name>
    <dbReference type="NCBI Taxonomy" id="29306"/>
    <lineage>
        <taxon>Bacteria</taxon>
        <taxon>Bacillati</taxon>
        <taxon>Actinomycetota</taxon>
        <taxon>Actinomycetes</taxon>
        <taxon>Kitasatosporales</taxon>
        <taxon>Streptomycetaceae</taxon>
        <taxon>Streptomyces</taxon>
    </lineage>
</organism>
<comment type="caution">
    <text evidence="2">The sequence shown here is derived from an EMBL/GenBank/DDBJ whole genome shotgun (WGS) entry which is preliminary data.</text>
</comment>
<keyword evidence="1" id="KW-1133">Transmembrane helix</keyword>
<feature type="transmembrane region" description="Helical" evidence="1">
    <location>
        <begin position="131"/>
        <end position="150"/>
    </location>
</feature>
<dbReference type="EMBL" id="SRRU01000001">
    <property type="protein sequence ID" value="TGN87136.1"/>
    <property type="molecule type" value="Genomic_DNA"/>
</dbReference>
<keyword evidence="1" id="KW-0812">Transmembrane</keyword>
<feature type="transmembrane region" description="Helical" evidence="1">
    <location>
        <begin position="188"/>
        <end position="210"/>
    </location>
</feature>
<reference evidence="2 3" key="1">
    <citation type="submission" date="2019-04" db="EMBL/GenBank/DDBJ databases">
        <title>Streptomyces sp. nov. Bv016 isolated from bark of Buahinia variegata.</title>
        <authorList>
            <person name="Kanchanasin P."/>
            <person name="Tanasupawat S."/>
            <person name="Yuki M."/>
            <person name="Kudo T."/>
        </authorList>
    </citation>
    <scope>NUCLEOTIDE SEQUENCE [LARGE SCALE GENOMIC DNA]</scope>
    <source>
        <strain evidence="2 3">JCM 4765</strain>
    </source>
</reference>
<evidence type="ECO:0000313" key="2">
    <source>
        <dbReference type="EMBL" id="TGN87136.1"/>
    </source>
</evidence>
<feature type="transmembrane region" description="Helical" evidence="1">
    <location>
        <begin position="317"/>
        <end position="338"/>
    </location>
</feature>
<feature type="transmembrane region" description="Helical" evidence="1">
    <location>
        <begin position="28"/>
        <end position="47"/>
    </location>
</feature>
<dbReference type="RefSeq" id="WP_135789487.1">
    <property type="nucleotide sequence ID" value="NZ_BNBQ01000006.1"/>
</dbReference>
<dbReference type="InterPro" id="IPR018650">
    <property type="entry name" value="STSV1_Orf64"/>
</dbReference>
<proteinExistence type="predicted"/>
<feature type="transmembrane region" description="Helical" evidence="1">
    <location>
        <begin position="103"/>
        <end position="124"/>
    </location>
</feature>
<feature type="transmembrane region" description="Helical" evidence="1">
    <location>
        <begin position="156"/>
        <end position="176"/>
    </location>
</feature>
<keyword evidence="3" id="KW-1185">Reference proteome</keyword>
<accession>A0A4Z1DP04</accession>
<dbReference type="Proteomes" id="UP000298513">
    <property type="component" value="Unassembled WGS sequence"/>
</dbReference>
<feature type="transmembrane region" description="Helical" evidence="1">
    <location>
        <begin position="277"/>
        <end position="297"/>
    </location>
</feature>
<sequence length="477" mass="52608">MASGTISLRREKTSLAVRRFLMGERSAPWIPACVAFAAYVTISVSRFQRVYSASWDLGIFEQVVRHYAHFESPVSDIKGEGFNILGDHFSPILATLAPLYRLFPSPVTLLVAQAALIALSVVPLTRAAMETLGKVPGVAVGFSYAISWGIQSAVDFDFHEICFALPLLAFVLRALLRQRWRAAALWSLPLVLVKEDLGVTVAAIGLYIFLFGSKKIGVALAAFGSAGFAFVTFLFIPAMNKGGKYAYWDKLDGGSHLDLHALSDFFLEGTLVKITTLVMLLWITGLVALRSPVSLLLLPTLGWRFLSREKNYWGMDWHYDAILMPILFAALINGLFLLKGSRRTWLRKYAACTVPAVLAISLTVSGQFPFRTLTQPETYRTSDLARSAEKVVPLIPYGSTVETSGGILSHLTGRSRVFWVGGTGKITPEFIVVDLAGWNPAPDGNFIGYAHDAHPEATYTVVFQDRHYVVLRRSPLR</sequence>
<keyword evidence="1" id="KW-0472">Membrane</keyword>
<dbReference type="Pfam" id="PF09852">
    <property type="entry name" value="DUF2079"/>
    <property type="match status" value="1"/>
</dbReference>
<feature type="transmembrane region" description="Helical" evidence="1">
    <location>
        <begin position="216"/>
        <end position="236"/>
    </location>
</feature>
<dbReference type="AlphaFoldDB" id="A0A4Z1DP04"/>
<name>A0A4Z1DP04_STRGP</name>